<reference evidence="1 2" key="1">
    <citation type="submission" date="2017-05" db="EMBL/GenBank/DDBJ databases">
        <authorList>
            <person name="Song R."/>
            <person name="Chenine A.L."/>
            <person name="Ruprecht R.M."/>
        </authorList>
    </citation>
    <scope>NUCLEOTIDE SEQUENCE [LARGE SCALE GENOMIC DNA]</scope>
    <source>
        <strain evidence="1 2">ARLG1955</strain>
    </source>
</reference>
<proteinExistence type="predicted"/>
<dbReference type="RefSeq" id="WP_032055919.1">
    <property type="nucleotide sequence ID" value="NZ_CP139249.1"/>
</dbReference>
<organism evidence="1 2">
    <name type="scientific">Acinetobacter pittii</name>
    <name type="common">Acinetobacter genomosp. 3</name>
    <dbReference type="NCBI Taxonomy" id="48296"/>
    <lineage>
        <taxon>Bacteria</taxon>
        <taxon>Pseudomonadati</taxon>
        <taxon>Pseudomonadota</taxon>
        <taxon>Gammaproteobacteria</taxon>
        <taxon>Moraxellales</taxon>
        <taxon>Moraxellaceae</taxon>
        <taxon>Acinetobacter</taxon>
        <taxon>Acinetobacter calcoaceticus/baumannii complex</taxon>
    </lineage>
</organism>
<evidence type="ECO:0000313" key="1">
    <source>
        <dbReference type="EMBL" id="OTU30587.1"/>
    </source>
</evidence>
<dbReference type="EMBL" id="NGIR01000008">
    <property type="protein sequence ID" value="OTU30587.1"/>
    <property type="molecule type" value="Genomic_DNA"/>
</dbReference>
<evidence type="ECO:0000313" key="2">
    <source>
        <dbReference type="Proteomes" id="UP000195162"/>
    </source>
</evidence>
<accession>A0A242U9S5</accession>
<sequence>MADKAIIDIAKILVAHHFILNKEKSFDIEKILLPLIEGWSEFGDNGPTITVVSDLKGISFKSESLSSTVENFVTWSEVPNGSDLKAVLEFIESILREYFYKDEV</sequence>
<dbReference type="Proteomes" id="UP000195162">
    <property type="component" value="Unassembled WGS sequence"/>
</dbReference>
<gene>
    <name evidence="1" type="ORF">CAT59_01580</name>
</gene>
<protein>
    <submittedName>
        <fullName evidence="1">Uncharacterized protein</fullName>
    </submittedName>
</protein>
<dbReference type="AlphaFoldDB" id="A0A242U9S5"/>
<comment type="caution">
    <text evidence="1">The sequence shown here is derived from an EMBL/GenBank/DDBJ whole genome shotgun (WGS) entry which is preliminary data.</text>
</comment>
<name>A0A242U9S5_ACIPI</name>